<sequence>KKDQFEMAEDLKLIYRSPNKKTALEMFQQFESKSIVIIVVVLMNLSRKLVFSSFAGAATRHGTPS</sequence>
<proteinExistence type="predicted"/>
<feature type="non-terminal residue" evidence="1">
    <location>
        <position position="1"/>
    </location>
</feature>
<reference evidence="2" key="1">
    <citation type="submission" date="2016-10" db="EMBL/GenBank/DDBJ databases">
        <authorList>
            <person name="Varghese N."/>
            <person name="Submissions S."/>
        </authorList>
    </citation>
    <scope>NUCLEOTIDE SEQUENCE [LARGE SCALE GENOMIC DNA]</scope>
    <source>
        <strain evidence="2">M1</strain>
    </source>
</reference>
<dbReference type="RefSeq" id="WP_143093498.1">
    <property type="nucleotide sequence ID" value="NZ_FOJS01000093.1"/>
</dbReference>
<dbReference type="Proteomes" id="UP000198650">
    <property type="component" value="Unassembled WGS sequence"/>
</dbReference>
<keyword evidence="2" id="KW-1185">Reference proteome</keyword>
<dbReference type="OrthoDB" id="9779930at2"/>
<dbReference type="EMBL" id="FOJS01000093">
    <property type="protein sequence ID" value="SFA57334.1"/>
    <property type="molecule type" value="Genomic_DNA"/>
</dbReference>
<name>A0A1I0TZV7_9BACL</name>
<organism evidence="1 2">
    <name type="scientific">Parageobacillus thermantarcticus</name>
    <dbReference type="NCBI Taxonomy" id="186116"/>
    <lineage>
        <taxon>Bacteria</taxon>
        <taxon>Bacillati</taxon>
        <taxon>Bacillota</taxon>
        <taxon>Bacilli</taxon>
        <taxon>Bacillales</taxon>
        <taxon>Anoxybacillaceae</taxon>
        <taxon>Parageobacillus</taxon>
    </lineage>
</organism>
<evidence type="ECO:0000313" key="2">
    <source>
        <dbReference type="Proteomes" id="UP000198650"/>
    </source>
</evidence>
<gene>
    <name evidence="1" type="ORF">SAMN05192569_10931</name>
</gene>
<accession>A0A1I0TZV7</accession>
<protein>
    <submittedName>
        <fullName evidence="1">Uncharacterized protein</fullName>
    </submittedName>
</protein>
<dbReference type="AlphaFoldDB" id="A0A1I0TZV7"/>
<evidence type="ECO:0000313" key="1">
    <source>
        <dbReference type="EMBL" id="SFA57334.1"/>
    </source>
</evidence>